<evidence type="ECO:0000313" key="2">
    <source>
        <dbReference type="Proteomes" id="UP000026739"/>
    </source>
</evidence>
<comment type="caution">
    <text evidence="1">The sequence shown here is derived from an EMBL/GenBank/DDBJ whole genome shotgun (WGS) entry which is preliminary data.</text>
</comment>
<dbReference type="EMBL" id="AZQQ01000109">
    <property type="protein sequence ID" value="KDD65512.1"/>
    <property type="molecule type" value="Genomic_DNA"/>
</dbReference>
<accession>A0A059KTX1</accession>
<reference evidence="1 2" key="1">
    <citation type="submission" date="2013-12" db="EMBL/GenBank/DDBJ databases">
        <authorList>
            <person name="Formusa P.A."/>
            <person name="Habash M."/>
            <person name="Lee H."/>
            <person name="Trevors J.T."/>
        </authorList>
    </citation>
    <scope>NUCLEOTIDE SEQUENCE [LARGE SCALE GENOMIC DNA]</scope>
    <source>
        <strain evidence="1 2">PD30</strain>
    </source>
</reference>
<evidence type="ECO:0008006" key="3">
    <source>
        <dbReference type="Google" id="ProtNLM"/>
    </source>
</evidence>
<dbReference type="Proteomes" id="UP000026739">
    <property type="component" value="Unassembled WGS sequence"/>
</dbReference>
<name>A0A059KTX1_9PSED</name>
<evidence type="ECO:0000313" key="1">
    <source>
        <dbReference type="EMBL" id="KDD65512.1"/>
    </source>
</evidence>
<gene>
    <name evidence="1" type="ORF">V466_29215</name>
</gene>
<dbReference type="AlphaFoldDB" id="A0A059KTX1"/>
<organism evidence="1 2">
    <name type="scientific">Pseudomonas mandelii PD30</name>
    <dbReference type="NCBI Taxonomy" id="1419583"/>
    <lineage>
        <taxon>Bacteria</taxon>
        <taxon>Pseudomonadati</taxon>
        <taxon>Pseudomonadota</taxon>
        <taxon>Gammaproteobacteria</taxon>
        <taxon>Pseudomonadales</taxon>
        <taxon>Pseudomonadaceae</taxon>
        <taxon>Pseudomonas</taxon>
    </lineage>
</organism>
<sequence length="41" mass="4737">MKTFYWILTAGLALVLMAYSVTRDASSICQVPHEMTYRVLR</sequence>
<dbReference type="RefSeq" id="WP_269434513.1">
    <property type="nucleotide sequence ID" value="NZ_AZQQ01000109.1"/>
</dbReference>
<protein>
    <recommendedName>
        <fullName evidence="3">Hok/Gef family protein</fullName>
    </recommendedName>
</protein>
<proteinExistence type="predicted"/>